<organism evidence="2 3">
    <name type="scientific">Gemmata palustris</name>
    <dbReference type="NCBI Taxonomy" id="2822762"/>
    <lineage>
        <taxon>Bacteria</taxon>
        <taxon>Pseudomonadati</taxon>
        <taxon>Planctomycetota</taxon>
        <taxon>Planctomycetia</taxon>
        <taxon>Gemmatales</taxon>
        <taxon>Gemmataceae</taxon>
        <taxon>Gemmata</taxon>
    </lineage>
</organism>
<keyword evidence="3" id="KW-1185">Reference proteome</keyword>
<keyword evidence="1" id="KW-0812">Transmembrane</keyword>
<accession>A0ABS5BQY8</accession>
<dbReference type="EMBL" id="JAGKQQ010000001">
    <property type="protein sequence ID" value="MBP3956070.1"/>
    <property type="molecule type" value="Genomic_DNA"/>
</dbReference>
<name>A0ABS5BQY8_9BACT</name>
<gene>
    <name evidence="2" type="ORF">J8F10_12330</name>
</gene>
<evidence type="ECO:0000256" key="1">
    <source>
        <dbReference type="SAM" id="Phobius"/>
    </source>
</evidence>
<feature type="transmembrane region" description="Helical" evidence="1">
    <location>
        <begin position="49"/>
        <end position="67"/>
    </location>
</feature>
<evidence type="ECO:0000313" key="2">
    <source>
        <dbReference type="EMBL" id="MBP3956070.1"/>
    </source>
</evidence>
<dbReference type="RefSeq" id="WP_210654106.1">
    <property type="nucleotide sequence ID" value="NZ_JAGKQQ010000001.1"/>
</dbReference>
<protein>
    <submittedName>
        <fullName evidence="2">Uncharacterized protein</fullName>
    </submittedName>
</protein>
<proteinExistence type="predicted"/>
<comment type="caution">
    <text evidence="2">The sequence shown here is derived from an EMBL/GenBank/DDBJ whole genome shotgun (WGS) entry which is preliminary data.</text>
</comment>
<feature type="transmembrane region" description="Helical" evidence="1">
    <location>
        <begin position="20"/>
        <end position="37"/>
    </location>
</feature>
<reference evidence="2 3" key="1">
    <citation type="submission" date="2021-04" db="EMBL/GenBank/DDBJ databases">
        <authorList>
            <person name="Ivanova A."/>
        </authorList>
    </citation>
    <scope>NUCLEOTIDE SEQUENCE [LARGE SCALE GENOMIC DNA]</scope>
    <source>
        <strain evidence="2 3">G18</strain>
    </source>
</reference>
<evidence type="ECO:0000313" key="3">
    <source>
        <dbReference type="Proteomes" id="UP000676565"/>
    </source>
</evidence>
<keyword evidence="1" id="KW-1133">Transmembrane helix</keyword>
<sequence>MSATPPSDPKEAAKKELTNAVVWTVLAAAFAIGAFVYSNKVAAEKKNFYLIAGAIGAILAAVNGYSARTVYNKSKALSK</sequence>
<keyword evidence="1" id="KW-0472">Membrane</keyword>
<dbReference type="Proteomes" id="UP000676565">
    <property type="component" value="Unassembled WGS sequence"/>
</dbReference>